<dbReference type="GO" id="GO:0051260">
    <property type="term" value="P:protein homooligomerization"/>
    <property type="evidence" value="ECO:0007669"/>
    <property type="project" value="InterPro"/>
</dbReference>
<dbReference type="GeneID" id="136821005"/>
<evidence type="ECO:0000256" key="11">
    <source>
        <dbReference type="ARBA" id="ARBA00023303"/>
    </source>
</evidence>
<keyword evidence="7" id="KW-0630">Potassium</keyword>
<dbReference type="EnsemblMetazoa" id="CLYHEMT022322.1">
    <property type="protein sequence ID" value="CLYHEMP022322.1"/>
    <property type="gene ID" value="CLYHEMG022322"/>
</dbReference>
<evidence type="ECO:0000256" key="2">
    <source>
        <dbReference type="ARBA" id="ARBA00022448"/>
    </source>
</evidence>
<feature type="domain" description="BTB" evidence="13">
    <location>
        <begin position="28"/>
        <end position="141"/>
    </location>
</feature>
<dbReference type="GO" id="GO:0005251">
    <property type="term" value="F:delayed rectifier potassium channel activity"/>
    <property type="evidence" value="ECO:0007669"/>
    <property type="project" value="TreeGrafter"/>
</dbReference>
<keyword evidence="4 12" id="KW-0812">Transmembrane</keyword>
<dbReference type="FunFam" id="1.10.287.70:FF:000002">
    <property type="entry name" value="Potassium voltage-gated channel subfamily a member"/>
    <property type="match status" value="1"/>
</dbReference>
<protein>
    <recommendedName>
        <fullName evidence="13">BTB domain-containing protein</fullName>
    </recommendedName>
</protein>
<dbReference type="SMART" id="SM00225">
    <property type="entry name" value="BTB"/>
    <property type="match status" value="1"/>
</dbReference>
<dbReference type="InterPro" id="IPR027359">
    <property type="entry name" value="Volt_channel_dom_sf"/>
</dbReference>
<reference evidence="14" key="1">
    <citation type="submission" date="2021-01" db="UniProtKB">
        <authorList>
            <consortium name="EnsemblMetazoa"/>
        </authorList>
    </citation>
    <scope>IDENTIFICATION</scope>
</reference>
<dbReference type="OrthoDB" id="296522at2759"/>
<dbReference type="Gene3D" id="3.30.710.10">
    <property type="entry name" value="Potassium Channel Kv1.1, Chain A"/>
    <property type="match status" value="1"/>
</dbReference>
<accession>A0A7M5XF61</accession>
<feature type="transmembrane region" description="Helical" evidence="12">
    <location>
        <begin position="345"/>
        <end position="366"/>
    </location>
</feature>
<evidence type="ECO:0000256" key="1">
    <source>
        <dbReference type="ARBA" id="ARBA00004141"/>
    </source>
</evidence>
<dbReference type="Pfam" id="PF02214">
    <property type="entry name" value="BTB_2"/>
    <property type="match status" value="1"/>
</dbReference>
<dbReference type="InterPro" id="IPR011333">
    <property type="entry name" value="SKP1/BTB/POZ_sf"/>
</dbReference>
<dbReference type="SUPFAM" id="SSF81324">
    <property type="entry name" value="Voltage-gated potassium channels"/>
    <property type="match status" value="1"/>
</dbReference>
<dbReference type="GO" id="GO:0001508">
    <property type="term" value="P:action potential"/>
    <property type="evidence" value="ECO:0007669"/>
    <property type="project" value="TreeGrafter"/>
</dbReference>
<dbReference type="RefSeq" id="XP_066933339.1">
    <property type="nucleotide sequence ID" value="XM_067077238.1"/>
</dbReference>
<feature type="transmembrane region" description="Helical" evidence="12">
    <location>
        <begin position="375"/>
        <end position="394"/>
    </location>
</feature>
<evidence type="ECO:0000256" key="3">
    <source>
        <dbReference type="ARBA" id="ARBA00022538"/>
    </source>
</evidence>
<dbReference type="InterPro" id="IPR003971">
    <property type="entry name" value="K_chnl_volt-dep_Kv5/Kv9"/>
</dbReference>
<proteinExistence type="predicted"/>
<dbReference type="GO" id="GO:0008076">
    <property type="term" value="C:voltage-gated potassium channel complex"/>
    <property type="evidence" value="ECO:0007669"/>
    <property type="project" value="InterPro"/>
</dbReference>
<feature type="transmembrane region" description="Helical" evidence="12">
    <location>
        <begin position="242"/>
        <end position="262"/>
    </location>
</feature>
<evidence type="ECO:0000256" key="6">
    <source>
        <dbReference type="ARBA" id="ARBA00022882"/>
    </source>
</evidence>
<dbReference type="SUPFAM" id="SSF54695">
    <property type="entry name" value="POZ domain"/>
    <property type="match status" value="1"/>
</dbReference>
<evidence type="ECO:0000259" key="13">
    <source>
        <dbReference type="SMART" id="SM00225"/>
    </source>
</evidence>
<evidence type="ECO:0000256" key="4">
    <source>
        <dbReference type="ARBA" id="ARBA00022692"/>
    </source>
</evidence>
<dbReference type="FunFam" id="1.20.120.350:FF:000091">
    <property type="entry name" value="Predicted protein"/>
    <property type="match status" value="1"/>
</dbReference>
<name>A0A7M5XF61_9CNID</name>
<keyword evidence="3" id="KW-0633">Potassium transport</keyword>
<keyword evidence="5" id="KW-0631">Potassium channel</keyword>
<dbReference type="InterPro" id="IPR005821">
    <property type="entry name" value="Ion_trans_dom"/>
</dbReference>
<keyword evidence="2" id="KW-0813">Transport</keyword>
<keyword evidence="15" id="KW-1185">Reference proteome</keyword>
<feature type="transmembrane region" description="Helical" evidence="12">
    <location>
        <begin position="269"/>
        <end position="292"/>
    </location>
</feature>
<evidence type="ECO:0000256" key="8">
    <source>
        <dbReference type="ARBA" id="ARBA00022989"/>
    </source>
</evidence>
<comment type="subcellular location">
    <subcellularLocation>
        <location evidence="1">Membrane</location>
        <topology evidence="1">Multi-pass membrane protein</topology>
    </subcellularLocation>
</comment>
<keyword evidence="9" id="KW-0406">Ion transport</keyword>
<dbReference type="InterPro" id="IPR003131">
    <property type="entry name" value="T1-type_BTB"/>
</dbReference>
<keyword evidence="11" id="KW-0407">Ion channel</keyword>
<dbReference type="InterPro" id="IPR003968">
    <property type="entry name" value="K_chnl_volt-dep_Kv"/>
</dbReference>
<keyword evidence="10 12" id="KW-0472">Membrane</keyword>
<keyword evidence="6" id="KW-0851">Voltage-gated channel</keyword>
<organism evidence="14 15">
    <name type="scientific">Clytia hemisphaerica</name>
    <dbReference type="NCBI Taxonomy" id="252671"/>
    <lineage>
        <taxon>Eukaryota</taxon>
        <taxon>Metazoa</taxon>
        <taxon>Cnidaria</taxon>
        <taxon>Hydrozoa</taxon>
        <taxon>Hydroidolina</taxon>
        <taxon>Leptothecata</taxon>
        <taxon>Obeliida</taxon>
        <taxon>Clytiidae</taxon>
        <taxon>Clytia</taxon>
    </lineage>
</organism>
<dbReference type="PANTHER" id="PTHR11537">
    <property type="entry name" value="VOLTAGE-GATED POTASSIUM CHANNEL"/>
    <property type="match status" value="1"/>
</dbReference>
<dbReference type="PRINTS" id="PR01494">
    <property type="entry name" value="KV9CHANNEL"/>
</dbReference>
<dbReference type="Gene3D" id="1.20.120.350">
    <property type="entry name" value="Voltage-gated potassium channels. Chain C"/>
    <property type="match status" value="1"/>
</dbReference>
<dbReference type="PRINTS" id="PR01491">
    <property type="entry name" value="KVCHANNEL"/>
</dbReference>
<evidence type="ECO:0000256" key="9">
    <source>
        <dbReference type="ARBA" id="ARBA00023065"/>
    </source>
</evidence>
<evidence type="ECO:0000256" key="5">
    <source>
        <dbReference type="ARBA" id="ARBA00022826"/>
    </source>
</evidence>
<feature type="transmembrane region" description="Helical" evidence="12">
    <location>
        <begin position="406"/>
        <end position="434"/>
    </location>
</feature>
<dbReference type="Pfam" id="PF00520">
    <property type="entry name" value="Ion_trans"/>
    <property type="match status" value="1"/>
</dbReference>
<evidence type="ECO:0000313" key="14">
    <source>
        <dbReference type="EnsemblMetazoa" id="CLYHEMP022322.1"/>
    </source>
</evidence>
<dbReference type="InterPro" id="IPR000210">
    <property type="entry name" value="BTB/POZ_dom"/>
</dbReference>
<dbReference type="AlphaFoldDB" id="A0A7M5XF61"/>
<sequence>METNKSAVLGILRTGTLNALTISPGEKGRIKINVCGRRFEIQRQTVLRYPTTRIGRILLGRRTSSHKETSTTPLYDDHDRETDEFYFERNPAAFEPILAFYTTGTLHIPRHLCVELFQDECDYWGIPFVPDSCCQGYHQQEWEISETVRKTNDLFESRSKRPSTNTEYLGSEIDLGPASRSEKLKRRLWDLFENSDSSRAASIVSIISSAMVIISTITLCVNTHPDVKIVNEDGQTSDNPKLLVIEIICIFWFTLEYIIRIYSSPSKKVFLCSVMNTIDLLAILPFYIGLIVENLNGGINDRFTDVRRFVQILRIFRIVRIFKVARHSTGLQVLGYTVRNSGSELGLLFMLLLMGMTLFSSLVYYAEEDVENTKFVSIIAAFWWAIITMTTVGYGDMYPVTTFGQIIGSMCCVSGILFIALPIPTIVSNFSAFYKDHLNKGKLQKLYEKLQTEMVPPTENGSKSSVLIGSLSSESLYNVTMLKRVSLTTIERRDNYRRRLSTVSGPLSAAGSRKVCPLPINENA</sequence>
<dbReference type="PANTHER" id="PTHR11537:SF254">
    <property type="entry name" value="POTASSIUM VOLTAGE-GATED CHANNEL PROTEIN SHAB"/>
    <property type="match status" value="1"/>
</dbReference>
<keyword evidence="8 12" id="KW-1133">Transmembrane helix</keyword>
<dbReference type="Gene3D" id="1.10.287.70">
    <property type="match status" value="1"/>
</dbReference>
<dbReference type="PRINTS" id="PR00169">
    <property type="entry name" value="KCHANNEL"/>
</dbReference>
<feature type="transmembrane region" description="Helical" evidence="12">
    <location>
        <begin position="200"/>
        <end position="222"/>
    </location>
</feature>
<dbReference type="InterPro" id="IPR028325">
    <property type="entry name" value="VG_K_chnl"/>
</dbReference>
<evidence type="ECO:0000256" key="12">
    <source>
        <dbReference type="SAM" id="Phobius"/>
    </source>
</evidence>
<evidence type="ECO:0000256" key="7">
    <source>
        <dbReference type="ARBA" id="ARBA00022958"/>
    </source>
</evidence>
<evidence type="ECO:0000256" key="10">
    <source>
        <dbReference type="ARBA" id="ARBA00023136"/>
    </source>
</evidence>
<dbReference type="Proteomes" id="UP000594262">
    <property type="component" value="Unplaced"/>
</dbReference>
<evidence type="ECO:0000313" key="15">
    <source>
        <dbReference type="Proteomes" id="UP000594262"/>
    </source>
</evidence>